<feature type="compositionally biased region" description="Basic and acidic residues" evidence="6">
    <location>
        <begin position="411"/>
        <end position="430"/>
    </location>
</feature>
<keyword evidence="9" id="KW-1185">Reference proteome</keyword>
<evidence type="ECO:0000256" key="4">
    <source>
        <dbReference type="ARBA" id="ARBA00022989"/>
    </source>
</evidence>
<organism evidence="8 9">
    <name type="scientific">Hoeflea poritis</name>
    <dbReference type="NCBI Taxonomy" id="2993659"/>
    <lineage>
        <taxon>Bacteria</taxon>
        <taxon>Pseudomonadati</taxon>
        <taxon>Pseudomonadota</taxon>
        <taxon>Alphaproteobacteria</taxon>
        <taxon>Hyphomicrobiales</taxon>
        <taxon>Rhizobiaceae</taxon>
        <taxon>Hoeflea</taxon>
    </lineage>
</organism>
<evidence type="ECO:0000256" key="5">
    <source>
        <dbReference type="ARBA" id="ARBA00023136"/>
    </source>
</evidence>
<dbReference type="Proteomes" id="UP001148313">
    <property type="component" value="Unassembled WGS sequence"/>
</dbReference>
<evidence type="ECO:0000313" key="9">
    <source>
        <dbReference type="Proteomes" id="UP001148313"/>
    </source>
</evidence>
<feature type="region of interest" description="Disordered" evidence="6">
    <location>
        <begin position="360"/>
        <end position="430"/>
    </location>
</feature>
<dbReference type="EMBL" id="JAPJZH010000025">
    <property type="protein sequence ID" value="MDA4848583.1"/>
    <property type="molecule type" value="Genomic_DNA"/>
</dbReference>
<feature type="transmembrane region" description="Helical" evidence="7">
    <location>
        <begin position="64"/>
        <end position="85"/>
    </location>
</feature>
<sequence length="430" mass="43561">MDDLNVIDRFTETFVTYIESGFGLLSGDVAFLVSILVAIDIVLAGLFWALMGEDNVAAQLIRKVLYIGFFALLINNFQSLSGIVFDSFAGLGLKAGNAPFGADQLMRPGFVATTGFTAAWPMLEAAGELIGFTTFFNNVVTIVVLLIAWLIVLLAFFVLSVQLFITIIEFKLTTLAGFVLVPFALFGKTAFLAERVLGNVITSGIKLMVLAIVLGIGSSIFGEIATPPSADVDLAHAASVILAAIAVFGLALFVPGIAAGLVSGAPQLGAGAAAGTAAGLVGTGVVGGMAASGALRGAGHLAGGSVKAAANMAGRTSAGLQSGGTAGAMKATVGAPLKNTASAAAAPVTDSYRQGQAYGFRANQSSSPSPAGGRGAGVVGPPSGSTGAPGWARKLHRRQRLREASQSAAHSLREGDRGAHGDGPKLDPDK</sequence>
<feature type="transmembrane region" description="Helical" evidence="7">
    <location>
        <begin position="207"/>
        <end position="225"/>
    </location>
</feature>
<dbReference type="RefSeq" id="WP_271092451.1">
    <property type="nucleotide sequence ID" value="NZ_JAPJZH010000025.1"/>
</dbReference>
<name>A0ABT4VV29_9HYPH</name>
<feature type="transmembrane region" description="Helical" evidence="7">
    <location>
        <begin position="135"/>
        <end position="157"/>
    </location>
</feature>
<evidence type="ECO:0000256" key="3">
    <source>
        <dbReference type="ARBA" id="ARBA00022692"/>
    </source>
</evidence>
<evidence type="ECO:0000313" key="8">
    <source>
        <dbReference type="EMBL" id="MDA4848583.1"/>
    </source>
</evidence>
<dbReference type="InterPro" id="IPR014150">
    <property type="entry name" value="Conjugal_tfr_TrbL"/>
</dbReference>
<accession>A0ABT4VV29</accession>
<comment type="similarity">
    <text evidence="2">Belongs to the TrbL/VirB6 family.</text>
</comment>
<feature type="compositionally biased region" description="Low complexity" evidence="6">
    <location>
        <begin position="379"/>
        <end position="390"/>
    </location>
</feature>
<reference evidence="8" key="1">
    <citation type="submission" date="2022-11" db="EMBL/GenBank/DDBJ databases">
        <title>Hoeflea poritis sp. nov., isolated from scleractinian coral Porites lutea.</title>
        <authorList>
            <person name="Zhang G."/>
            <person name="Wei Q."/>
            <person name="Cai L."/>
        </authorList>
    </citation>
    <scope>NUCLEOTIDE SEQUENCE</scope>
    <source>
        <strain evidence="8">E7-10</strain>
    </source>
</reference>
<feature type="transmembrane region" description="Helical" evidence="7">
    <location>
        <begin position="105"/>
        <end position="123"/>
    </location>
</feature>
<evidence type="ECO:0000256" key="7">
    <source>
        <dbReference type="SAM" id="Phobius"/>
    </source>
</evidence>
<keyword evidence="5 7" id="KW-0472">Membrane</keyword>
<feature type="transmembrane region" description="Helical" evidence="7">
    <location>
        <begin position="237"/>
        <end position="262"/>
    </location>
</feature>
<dbReference type="InterPro" id="IPR007688">
    <property type="entry name" value="Conjugal_tfr_TrbL/VirB6"/>
</dbReference>
<dbReference type="Pfam" id="PF04610">
    <property type="entry name" value="TrbL"/>
    <property type="match status" value="1"/>
</dbReference>
<keyword evidence="4 7" id="KW-1133">Transmembrane helix</keyword>
<evidence type="ECO:0000256" key="1">
    <source>
        <dbReference type="ARBA" id="ARBA00004141"/>
    </source>
</evidence>
<dbReference type="NCBIfam" id="NF010449">
    <property type="entry name" value="PRK13875.1"/>
    <property type="match status" value="1"/>
</dbReference>
<protein>
    <submittedName>
        <fullName evidence="8">P-type conjugative transfer protein TrbL</fullName>
    </submittedName>
</protein>
<gene>
    <name evidence="8" type="primary">trbL</name>
    <name evidence="8" type="ORF">OOZ53_24720</name>
</gene>
<dbReference type="NCBIfam" id="TIGR02783">
    <property type="entry name" value="TrbL_P"/>
    <property type="match status" value="1"/>
</dbReference>
<feature type="transmembrane region" description="Helical" evidence="7">
    <location>
        <begin position="163"/>
        <end position="186"/>
    </location>
</feature>
<keyword evidence="3 7" id="KW-0812">Transmembrane</keyword>
<proteinExistence type="inferred from homology"/>
<comment type="subcellular location">
    <subcellularLocation>
        <location evidence="1">Membrane</location>
        <topology evidence="1">Multi-pass membrane protein</topology>
    </subcellularLocation>
</comment>
<comment type="caution">
    <text evidence="8">The sequence shown here is derived from an EMBL/GenBank/DDBJ whole genome shotgun (WGS) entry which is preliminary data.</text>
</comment>
<feature type="transmembrane region" description="Helical" evidence="7">
    <location>
        <begin position="29"/>
        <end position="52"/>
    </location>
</feature>
<evidence type="ECO:0000256" key="6">
    <source>
        <dbReference type="SAM" id="MobiDB-lite"/>
    </source>
</evidence>
<evidence type="ECO:0000256" key="2">
    <source>
        <dbReference type="ARBA" id="ARBA00007802"/>
    </source>
</evidence>